<proteinExistence type="predicted"/>
<dbReference type="RefSeq" id="WP_275419961.1">
    <property type="nucleotide sequence ID" value="NZ_CP106877.1"/>
</dbReference>
<dbReference type="InterPro" id="IPR023848">
    <property type="entry name" value="TasA"/>
</dbReference>
<keyword evidence="4" id="KW-1185">Reference proteome</keyword>
<evidence type="ECO:0000256" key="2">
    <source>
        <dbReference type="SAM" id="Phobius"/>
    </source>
</evidence>
<organism evidence="3 4">
    <name type="scientific">Fervidibacillus halotolerans</name>
    <dbReference type="NCBI Taxonomy" id="2980027"/>
    <lineage>
        <taxon>Bacteria</taxon>
        <taxon>Bacillati</taxon>
        <taxon>Bacillota</taxon>
        <taxon>Bacilli</taxon>
        <taxon>Bacillales</taxon>
        <taxon>Bacillaceae</taxon>
        <taxon>Fervidibacillus</taxon>
    </lineage>
</organism>
<name>A0A9E8RZP3_9BACI</name>
<dbReference type="AlphaFoldDB" id="A0A9E8RZP3"/>
<feature type="compositionally biased region" description="Acidic residues" evidence="1">
    <location>
        <begin position="207"/>
        <end position="272"/>
    </location>
</feature>
<keyword evidence="2" id="KW-1133">Transmembrane helix</keyword>
<keyword evidence="2" id="KW-0812">Transmembrane</keyword>
<feature type="compositionally biased region" description="Acidic residues" evidence="1">
    <location>
        <begin position="183"/>
        <end position="195"/>
    </location>
</feature>
<evidence type="ECO:0000256" key="1">
    <source>
        <dbReference type="SAM" id="MobiDB-lite"/>
    </source>
</evidence>
<feature type="transmembrane region" description="Helical" evidence="2">
    <location>
        <begin position="20"/>
        <end position="38"/>
    </location>
</feature>
<dbReference type="GO" id="GO:0097311">
    <property type="term" value="C:bacterial biofilm matrix"/>
    <property type="evidence" value="ECO:0007669"/>
    <property type="project" value="InterPro"/>
</dbReference>
<evidence type="ECO:0000313" key="4">
    <source>
        <dbReference type="Proteomes" id="UP001164726"/>
    </source>
</evidence>
<dbReference type="EMBL" id="CP106877">
    <property type="protein sequence ID" value="WAA11837.1"/>
    <property type="molecule type" value="Genomic_DNA"/>
</dbReference>
<feature type="region of interest" description="Disordered" evidence="1">
    <location>
        <begin position="174"/>
        <end position="278"/>
    </location>
</feature>
<protein>
    <submittedName>
        <fullName evidence="3">Amyloid fiber anchoring/assembly protein TapA</fullName>
    </submittedName>
</protein>
<evidence type="ECO:0000313" key="3">
    <source>
        <dbReference type="EMBL" id="WAA11837.1"/>
    </source>
</evidence>
<keyword evidence="2" id="KW-0472">Membrane</keyword>
<gene>
    <name evidence="3" type="primary">tapA</name>
    <name evidence="3" type="ORF">OE105_09585</name>
</gene>
<dbReference type="Proteomes" id="UP001164726">
    <property type="component" value="Chromosome"/>
</dbReference>
<dbReference type="NCBIfam" id="TIGR04087">
    <property type="entry name" value="YqxM_for_SipW"/>
    <property type="match status" value="1"/>
</dbReference>
<sequence>MRTIRVSRTRKYKKSKGFVIGYLVSSLCYLLIISGVLLSESTNALFNDMENTHGFVHVNWDSDDGEEDSWDKSSLSFIDQGGVCKNIWATIQNGKDSKGMEGPSTYEVYFVKKGNPKKGEKVGEGEVPPLESGETATLTFAAEKNGNYKFKVYQRPGHPGKGELWSETIKVTDCKKKKMNSEEPMEESESTDSEMTEEKQTEQNNESSDDFDSEQTVEEEEKVEEEMEEVEQVNESEDEPVGEEENEPEDELEKENEPDENNPSQETEDEGIIGEQNP</sequence>
<dbReference type="KEGG" id="fhl:OE105_09585"/>
<accession>A0A9E8RZP3</accession>
<reference evidence="3" key="1">
    <citation type="submission" date="2022-09" db="EMBL/GenBank/DDBJ databases">
        <title>Complete Genomes of Fervidibacillus albus and Fervidibacillus halotolerans isolated from tidal flat sediments.</title>
        <authorList>
            <person name="Kwon K.K."/>
            <person name="Yang S.-H."/>
            <person name="Park M.J."/>
            <person name="Oh H.-M."/>
        </authorList>
    </citation>
    <scope>NUCLEOTIDE SEQUENCE</scope>
    <source>
        <strain evidence="3">MEBiC13594</strain>
    </source>
</reference>